<comment type="catalytic activity">
    <reaction evidence="13 15">
        <text>2 cob(II)yrinate a,c diamide + reduced [electron-transfer flavoprotein] + 2 ATP = 2 adenosylcob(III)yrinate a,c-diamide + 2 triphosphate + oxidized [electron-transfer flavoprotein] + 3 H(+)</text>
        <dbReference type="Rhea" id="RHEA:11528"/>
        <dbReference type="Rhea" id="RHEA-COMP:10685"/>
        <dbReference type="Rhea" id="RHEA-COMP:10686"/>
        <dbReference type="ChEBI" id="CHEBI:15378"/>
        <dbReference type="ChEBI" id="CHEBI:18036"/>
        <dbReference type="ChEBI" id="CHEBI:30616"/>
        <dbReference type="ChEBI" id="CHEBI:57692"/>
        <dbReference type="ChEBI" id="CHEBI:58307"/>
        <dbReference type="ChEBI" id="CHEBI:58503"/>
        <dbReference type="ChEBI" id="CHEBI:58537"/>
        <dbReference type="EC" id="2.5.1.17"/>
    </reaction>
</comment>
<evidence type="ECO:0000256" key="1">
    <source>
        <dbReference type="ARBA" id="ARBA00005121"/>
    </source>
</evidence>
<keyword evidence="7 15" id="KW-0808">Transferase</keyword>
<dbReference type="FunFam" id="1.20.1200.10:FF:000001">
    <property type="entry name" value="Cob(I)yrinic acid a,c-diamide adenosyltransferase"/>
    <property type="match status" value="1"/>
</dbReference>
<evidence type="ECO:0000256" key="12">
    <source>
        <dbReference type="ARBA" id="ARBA00033354"/>
    </source>
</evidence>
<keyword evidence="8 15" id="KW-0547">Nucleotide-binding</keyword>
<reference evidence="17 18" key="1">
    <citation type="journal article" date="2014" name="Int. J. Syst. Evol. Microbiol.">
        <title>Jeotgalibaca dankookensis gen. nov., sp. nov., a member of the family Carnobacteriaceae, isolated from seujeot (Korean traditional food).</title>
        <authorList>
            <person name="Lee D.G."/>
            <person name="Trujillo M.E."/>
            <person name="Kang H."/>
            <person name="Ahn T.Y."/>
        </authorList>
    </citation>
    <scope>NUCLEOTIDE SEQUENCE [LARGE SCALE GENOMIC DNA]</scope>
    <source>
        <strain evidence="17 18">EX-07</strain>
    </source>
</reference>
<dbReference type="GO" id="GO:0005524">
    <property type="term" value="F:ATP binding"/>
    <property type="evidence" value="ECO:0007669"/>
    <property type="project" value="UniProtKB-UniRule"/>
</dbReference>
<dbReference type="RefSeq" id="WP_062468407.1">
    <property type="nucleotide sequence ID" value="NZ_BBYN01000007.1"/>
</dbReference>
<gene>
    <name evidence="17" type="primary">yvqK_1</name>
    <name evidence="17" type="ORF">BW727_100359</name>
</gene>
<evidence type="ECO:0000256" key="11">
    <source>
        <dbReference type="ARBA" id="ARBA00033334"/>
    </source>
</evidence>
<evidence type="ECO:0000256" key="2">
    <source>
        <dbReference type="ARBA" id="ARBA00007487"/>
    </source>
</evidence>
<evidence type="ECO:0000313" key="17">
    <source>
        <dbReference type="EMBL" id="AQS52752.1"/>
    </source>
</evidence>
<dbReference type="PANTHER" id="PTHR12213:SF0">
    <property type="entry name" value="CORRINOID ADENOSYLTRANSFERASE MMAB"/>
    <property type="match status" value="1"/>
</dbReference>
<evidence type="ECO:0000256" key="7">
    <source>
        <dbReference type="ARBA" id="ARBA00022679"/>
    </source>
</evidence>
<dbReference type="NCBIfam" id="TIGR00636">
    <property type="entry name" value="PduO_Nterm"/>
    <property type="match status" value="1"/>
</dbReference>
<comment type="pathway">
    <text evidence="1 15">Cofactor biosynthesis; adenosylcobalamin biosynthesis; adenosylcobalamin from cob(II)yrinate a,c-diamide: step 2/7.</text>
</comment>
<organism evidence="17 18">
    <name type="scientific">Jeotgalibaca dankookensis</name>
    <dbReference type="NCBI Taxonomy" id="708126"/>
    <lineage>
        <taxon>Bacteria</taxon>
        <taxon>Bacillati</taxon>
        <taxon>Bacillota</taxon>
        <taxon>Bacilli</taxon>
        <taxon>Lactobacillales</taxon>
        <taxon>Carnobacteriaceae</taxon>
        <taxon>Jeotgalibaca</taxon>
    </lineage>
</organism>
<comment type="catalytic activity">
    <reaction evidence="14 15">
        <text>2 cob(II)alamin + reduced [electron-transfer flavoprotein] + 2 ATP = 2 adenosylcob(III)alamin + 2 triphosphate + oxidized [electron-transfer flavoprotein] + 3 H(+)</text>
        <dbReference type="Rhea" id="RHEA:28671"/>
        <dbReference type="Rhea" id="RHEA-COMP:10685"/>
        <dbReference type="Rhea" id="RHEA-COMP:10686"/>
        <dbReference type="ChEBI" id="CHEBI:15378"/>
        <dbReference type="ChEBI" id="CHEBI:16304"/>
        <dbReference type="ChEBI" id="CHEBI:18036"/>
        <dbReference type="ChEBI" id="CHEBI:18408"/>
        <dbReference type="ChEBI" id="CHEBI:30616"/>
        <dbReference type="ChEBI" id="CHEBI:57692"/>
        <dbReference type="ChEBI" id="CHEBI:58307"/>
        <dbReference type="EC" id="2.5.1.17"/>
    </reaction>
</comment>
<evidence type="ECO:0000256" key="15">
    <source>
        <dbReference type="RuleBase" id="RU366026"/>
    </source>
</evidence>
<feature type="domain" description="Cobalamin adenosyltransferase-like" evidence="16">
    <location>
        <begin position="3"/>
        <end position="165"/>
    </location>
</feature>
<dbReference type="UniPathway" id="UPA00148">
    <property type="reaction ID" value="UER00233"/>
</dbReference>
<comment type="similarity">
    <text evidence="2 15">Belongs to the Cob(I)alamin adenosyltransferase family.</text>
</comment>
<dbReference type="Proteomes" id="UP000188993">
    <property type="component" value="Chromosome"/>
</dbReference>
<dbReference type="PANTHER" id="PTHR12213">
    <property type="entry name" value="CORRINOID ADENOSYLTRANSFERASE"/>
    <property type="match status" value="1"/>
</dbReference>
<dbReference type="OrthoDB" id="9778896at2"/>
<keyword evidence="18" id="KW-1185">Reference proteome</keyword>
<dbReference type="Pfam" id="PF01923">
    <property type="entry name" value="Cob_adeno_trans"/>
    <property type="match status" value="1"/>
</dbReference>
<evidence type="ECO:0000256" key="3">
    <source>
        <dbReference type="ARBA" id="ARBA00011233"/>
    </source>
</evidence>
<dbReference type="InterPro" id="IPR029499">
    <property type="entry name" value="PduO-typ"/>
</dbReference>
<comment type="subunit">
    <text evidence="3">Homotrimer.</text>
</comment>
<dbReference type="GO" id="GO:0009236">
    <property type="term" value="P:cobalamin biosynthetic process"/>
    <property type="evidence" value="ECO:0007669"/>
    <property type="project" value="UniProtKB-UniRule"/>
</dbReference>
<evidence type="ECO:0000256" key="13">
    <source>
        <dbReference type="ARBA" id="ARBA00048555"/>
    </source>
</evidence>
<evidence type="ECO:0000256" key="6">
    <source>
        <dbReference type="ARBA" id="ARBA00022573"/>
    </source>
</evidence>
<evidence type="ECO:0000256" key="9">
    <source>
        <dbReference type="ARBA" id="ARBA00022840"/>
    </source>
</evidence>
<dbReference type="EMBL" id="CP019728">
    <property type="protein sequence ID" value="AQS52752.1"/>
    <property type="molecule type" value="Genomic_DNA"/>
</dbReference>
<evidence type="ECO:0000256" key="14">
    <source>
        <dbReference type="ARBA" id="ARBA00048692"/>
    </source>
</evidence>
<dbReference type="AlphaFoldDB" id="A0A1S6IMH4"/>
<evidence type="ECO:0000313" key="18">
    <source>
        <dbReference type="Proteomes" id="UP000188993"/>
    </source>
</evidence>
<dbReference type="SUPFAM" id="SSF89028">
    <property type="entry name" value="Cobalamin adenosyltransferase-like"/>
    <property type="match status" value="1"/>
</dbReference>
<accession>A0A1S6IMH4</accession>
<keyword evidence="9 15" id="KW-0067">ATP-binding</keyword>
<protein>
    <recommendedName>
        <fullName evidence="5 15">Corrinoid adenosyltransferase</fullName>
        <ecNumber evidence="4 15">2.5.1.17</ecNumber>
    </recommendedName>
    <alternativeName>
        <fullName evidence="10 15">Cob(II)alamin adenosyltransferase</fullName>
    </alternativeName>
    <alternativeName>
        <fullName evidence="12 15">Cob(II)yrinic acid a,c-diamide adenosyltransferase</fullName>
    </alternativeName>
    <alternativeName>
        <fullName evidence="11 15">Cobinamide/cobalamin adenosyltransferase</fullName>
    </alternativeName>
</protein>
<dbReference type="Gene3D" id="1.20.1200.10">
    <property type="entry name" value="Cobalamin adenosyltransferase-like"/>
    <property type="match status" value="1"/>
</dbReference>
<proteinExistence type="inferred from homology"/>
<evidence type="ECO:0000256" key="4">
    <source>
        <dbReference type="ARBA" id="ARBA00012454"/>
    </source>
</evidence>
<dbReference type="GO" id="GO:0008817">
    <property type="term" value="F:corrinoid adenosyltransferase activity"/>
    <property type="evidence" value="ECO:0007669"/>
    <property type="project" value="UniProtKB-UniRule"/>
</dbReference>
<evidence type="ECO:0000259" key="16">
    <source>
        <dbReference type="Pfam" id="PF01923"/>
    </source>
</evidence>
<dbReference type="InterPro" id="IPR016030">
    <property type="entry name" value="CblAdoTrfase-like"/>
</dbReference>
<keyword evidence="6 15" id="KW-0169">Cobalamin biosynthesis</keyword>
<evidence type="ECO:0000256" key="5">
    <source>
        <dbReference type="ARBA" id="ARBA00020963"/>
    </source>
</evidence>
<evidence type="ECO:0000256" key="8">
    <source>
        <dbReference type="ARBA" id="ARBA00022741"/>
    </source>
</evidence>
<dbReference type="KEGG" id="jda:BW727_100359"/>
<dbReference type="InterPro" id="IPR036451">
    <property type="entry name" value="CblAdoTrfase-like_sf"/>
</dbReference>
<name>A0A1S6IMH4_9LACT</name>
<sequence length="194" mass="21797">MQIYTRTGDKGYTSVIGGMKLAKDADRVKAYGTVDELNSIVGIAASTDGISSELKEELMTIQQYLFDCGNDLATPHGKNPYRVDENLTLWLESRIDEYAGIPPTVESFILPGGTKLASLLHFARTVARRAEREIVSFQWTNDMNSEVMRFINRLSDYFFAVARVVNSQDGVKDVLYERSGRVFHTEITKADLKD</sequence>
<dbReference type="EC" id="2.5.1.17" evidence="4 15"/>
<evidence type="ECO:0000256" key="10">
    <source>
        <dbReference type="ARBA" id="ARBA00031529"/>
    </source>
</evidence>
<dbReference type="STRING" id="708126.BW727_100359"/>